<dbReference type="AlphaFoldDB" id="B1C9M9"/>
<keyword evidence="2" id="KW-1133">Transmembrane helix</keyword>
<feature type="compositionally biased region" description="Basic and acidic residues" evidence="1">
    <location>
        <begin position="132"/>
        <end position="191"/>
    </location>
</feature>
<reference evidence="3" key="1">
    <citation type="submission" date="2008-01" db="EMBL/GenBank/DDBJ databases">
        <authorList>
            <person name="Fulton L."/>
            <person name="Clifton S."/>
            <person name="Fulton B."/>
            <person name="Xu J."/>
            <person name="Minx P."/>
            <person name="Pepin K.H."/>
            <person name="Johnson M."/>
            <person name="Thiruvilangam P."/>
            <person name="Bhonagiri V."/>
            <person name="Nash W.E."/>
            <person name="Mardis E.R."/>
            <person name="Wilson R.K."/>
        </authorList>
    </citation>
    <scope>NUCLEOTIDE SEQUENCE [LARGE SCALE GENOMIC DNA]</scope>
    <source>
        <strain evidence="3">DSM 17244</strain>
    </source>
</reference>
<proteinExistence type="predicted"/>
<feature type="transmembrane region" description="Helical" evidence="2">
    <location>
        <begin position="20"/>
        <end position="37"/>
    </location>
</feature>
<feature type="compositionally biased region" description="Basic and acidic residues" evidence="1">
    <location>
        <begin position="214"/>
        <end position="253"/>
    </location>
</feature>
<evidence type="ECO:0000313" key="4">
    <source>
        <dbReference type="Proteomes" id="UP000005178"/>
    </source>
</evidence>
<dbReference type="eggNOG" id="ENOG5032ZT4">
    <property type="taxonomic scope" value="Bacteria"/>
</dbReference>
<protein>
    <submittedName>
        <fullName evidence="3">Uncharacterized protein</fullName>
    </submittedName>
</protein>
<feature type="region of interest" description="Disordered" evidence="1">
    <location>
        <begin position="132"/>
        <end position="293"/>
    </location>
</feature>
<dbReference type="EMBL" id="ABIL02000006">
    <property type="protein sequence ID" value="EDS72600.1"/>
    <property type="molecule type" value="Genomic_DNA"/>
</dbReference>
<organism evidence="3 4">
    <name type="scientific">Anaerofustis stercorihominis DSM 17244</name>
    <dbReference type="NCBI Taxonomy" id="445971"/>
    <lineage>
        <taxon>Bacteria</taxon>
        <taxon>Bacillati</taxon>
        <taxon>Bacillota</taxon>
        <taxon>Clostridia</taxon>
        <taxon>Eubacteriales</taxon>
        <taxon>Eubacteriaceae</taxon>
        <taxon>Anaerofustis</taxon>
    </lineage>
</organism>
<feature type="transmembrane region" description="Helical" evidence="2">
    <location>
        <begin position="43"/>
        <end position="60"/>
    </location>
</feature>
<gene>
    <name evidence="3" type="ORF">ANASTE_02331</name>
</gene>
<keyword evidence="2" id="KW-0812">Transmembrane</keyword>
<keyword evidence="4" id="KW-1185">Reference proteome</keyword>
<sequence>MLEERYMKIRLKNKEDRVKVCKAGFSFTTLFFGPFVPLYRADFLWTGIMFIFHMVLNYIVSKFPIITSARTLYGFLGVTFISNIIFAFIYNRIYLKNALLDGFVGYDKEDDEKLIKKHLSVTSKQIEAYKNKKQERLNKKEEKRALKEVKEKENRGKKKEREKLKDKEEKDKKNKSLSVKEKSENVIKNEEENNEEIVSDTENPRKKGRKKKKSKEDSSKSSKEDTDNKEIIICETIDDKKENKKSDNDKADIDTSAPNEEENNLISDGTSEITTDSDDDITKENEVILPQEA</sequence>
<dbReference type="Proteomes" id="UP000005178">
    <property type="component" value="Unassembled WGS sequence"/>
</dbReference>
<reference evidence="3" key="2">
    <citation type="submission" date="2013-08" db="EMBL/GenBank/DDBJ databases">
        <title>Draft genome sequence of Anaerofustis stercorihominis (DSM 17244).</title>
        <authorList>
            <person name="Sudarsanam P."/>
            <person name="Ley R."/>
            <person name="Guruge J."/>
            <person name="Turnbaugh P.J."/>
            <person name="Mahowald M."/>
            <person name="Liep D."/>
            <person name="Gordon J."/>
        </authorList>
    </citation>
    <scope>NUCLEOTIDE SEQUENCE</scope>
    <source>
        <strain evidence="3">DSM 17244</strain>
    </source>
</reference>
<keyword evidence="2" id="KW-0472">Membrane</keyword>
<comment type="caution">
    <text evidence="3">The sequence shown here is derived from an EMBL/GenBank/DDBJ whole genome shotgun (WGS) entry which is preliminary data.</text>
</comment>
<accession>B1C9M9</accession>
<feature type="transmembrane region" description="Helical" evidence="2">
    <location>
        <begin position="72"/>
        <end position="90"/>
    </location>
</feature>
<evidence type="ECO:0000256" key="2">
    <source>
        <dbReference type="SAM" id="Phobius"/>
    </source>
</evidence>
<evidence type="ECO:0000313" key="3">
    <source>
        <dbReference type="EMBL" id="EDS72600.1"/>
    </source>
</evidence>
<evidence type="ECO:0000256" key="1">
    <source>
        <dbReference type="SAM" id="MobiDB-lite"/>
    </source>
</evidence>
<dbReference type="HOGENOM" id="CLU_948790_0_0_9"/>
<name>B1C9M9_9FIRM</name>